<evidence type="ECO:0000313" key="3">
    <source>
        <dbReference type="Proteomes" id="UP000000379"/>
    </source>
</evidence>
<feature type="transmembrane region" description="Helical" evidence="1">
    <location>
        <begin position="645"/>
        <end position="666"/>
    </location>
</feature>
<dbReference type="GO" id="GO:0022857">
    <property type="term" value="F:transmembrane transporter activity"/>
    <property type="evidence" value="ECO:0007669"/>
    <property type="project" value="TreeGrafter"/>
</dbReference>
<keyword evidence="3" id="KW-1185">Reference proteome</keyword>
<reference evidence="2 3" key="2">
    <citation type="journal article" date="2011" name="Stand. Genomic Sci.">
        <title>Complete genome sequence of Truepera radiovictrix type strain (RQ-24).</title>
        <authorList>
            <person name="Ivanova N."/>
            <person name="Rohde C."/>
            <person name="Munk C."/>
            <person name="Nolan M."/>
            <person name="Lucas S."/>
            <person name="Del Rio T.G."/>
            <person name="Tice H."/>
            <person name="Deshpande S."/>
            <person name="Cheng J.F."/>
            <person name="Tapia R."/>
            <person name="Han C."/>
            <person name="Goodwin L."/>
            <person name="Pitluck S."/>
            <person name="Liolios K."/>
            <person name="Mavromatis K."/>
            <person name="Mikhailova N."/>
            <person name="Pati A."/>
            <person name="Chen A."/>
            <person name="Palaniappan K."/>
            <person name="Land M."/>
            <person name="Hauser L."/>
            <person name="Chang Y.J."/>
            <person name="Jeffries C.D."/>
            <person name="Brambilla E."/>
            <person name="Rohde M."/>
            <person name="Goker M."/>
            <person name="Tindall B.J."/>
            <person name="Woyke T."/>
            <person name="Bristow J."/>
            <person name="Eisen J.A."/>
            <person name="Markowitz V."/>
            <person name="Hugenholtz P."/>
            <person name="Kyrpides N.C."/>
            <person name="Klenk H.P."/>
            <person name="Lapidus A."/>
        </authorList>
    </citation>
    <scope>NUCLEOTIDE SEQUENCE [LARGE SCALE GENOMIC DNA]</scope>
    <source>
        <strain evidence="3">DSM 17093 / CIP 108686 / LMG 22925 / RQ-24</strain>
    </source>
</reference>
<feature type="transmembrane region" description="Helical" evidence="1">
    <location>
        <begin position="597"/>
        <end position="618"/>
    </location>
</feature>
<feature type="transmembrane region" description="Helical" evidence="1">
    <location>
        <begin position="270"/>
        <end position="295"/>
    </location>
</feature>
<gene>
    <name evidence="2" type="ordered locus">Trad_0807</name>
</gene>
<feature type="transmembrane region" description="Helical" evidence="1">
    <location>
        <begin position="225"/>
        <end position="247"/>
    </location>
</feature>
<keyword evidence="1" id="KW-1133">Transmembrane helix</keyword>
<dbReference type="RefSeq" id="WP_013177313.1">
    <property type="nucleotide sequence ID" value="NC_014221.1"/>
</dbReference>
<dbReference type="STRING" id="649638.Trad_0807"/>
<keyword evidence="1" id="KW-0812">Transmembrane</keyword>
<feature type="transmembrane region" description="Helical" evidence="1">
    <location>
        <begin position="672"/>
        <end position="695"/>
    </location>
</feature>
<name>D7CU43_TRURR</name>
<sequence length="715" mass="77847">MKRPALFSNLLVTLLLAIVYGLTLYPLELRSAVERDPDYPQGVWVLYPEAFVAPHSAPAEARAEAIRALEAGLAEGSLALESGLFYLAGRLPTVYISSSLLELGLVRLVEGDVPGSGALLAQRGGPYALGEATPEGVVTGVAELLWSQLYVTDAAMLRSVGALAELPEPAFLRFYLRPRSDAERARVLEAVQAYTGTTYTAQPLYEFLAQDIFALEARQARLQRLAAALLLACTFLTLYAGVAGRWFREREVYRTERILGRPRSYFLRRWLSASLGQWVWGALLCTLFFLVLAALRGQNVGEVAASLLPWGLSLALFGTLSALLFALASSRFALARSTLDVRQTWLSHLVPVCTGFVVVFGVTYLFSDTLVQYAESERAVRALGADQVLAVTTPAAQTTFRSEHCAPLEVAACAAFGTSRIYLWASDTGLPATVIEDDDALGSIFRFEPQSAAALRIDLLAGRFPNAGAREAAITEAALSLVREYVPGFGLGSGLEFGYRVVGVVRTPPETDLGVFEPIYRAAILIHQDAPDVLDEWFLSPTGESGLVLELSGRDDLDAVKARVRQQIRDTEFYSPAAYAQTFAAGLRGSLLRLAGLFAFALLLTGVAYGHFISVTLAKRTMELSIWRLLGMNLRTLSRRLQRELLPLPFLSGLLACALGSLLLLLSYRAPVAPYALLCGLATTGLLTGLYSYLIHRSVQAMRTREVDALYREAL</sequence>
<proteinExistence type="predicted"/>
<keyword evidence="1" id="KW-0472">Membrane</keyword>
<reference evidence="3" key="1">
    <citation type="submission" date="2010-05" db="EMBL/GenBank/DDBJ databases">
        <title>The complete genome of Truepera radiovictris DSM 17093.</title>
        <authorList>
            <consortium name="US DOE Joint Genome Institute (JGI-PGF)"/>
            <person name="Lucas S."/>
            <person name="Copeland A."/>
            <person name="Lapidus A."/>
            <person name="Glavina del Rio T."/>
            <person name="Dalin E."/>
            <person name="Tice H."/>
            <person name="Bruce D."/>
            <person name="Goodwin L."/>
            <person name="Pitluck S."/>
            <person name="Kyrpides N."/>
            <person name="Mavromatis K."/>
            <person name="Ovchinnikova G."/>
            <person name="Munk A.C."/>
            <person name="Detter J.C."/>
            <person name="Han C."/>
            <person name="Tapia R."/>
            <person name="Land M."/>
            <person name="Hauser L."/>
            <person name="Markowitz V."/>
            <person name="Cheng J.-F."/>
            <person name="Hugenholtz P."/>
            <person name="Woyke T."/>
            <person name="Wu D."/>
            <person name="Tindall B."/>
            <person name="Pomrenke H.G."/>
            <person name="Brambilla E."/>
            <person name="Klenk H.-P."/>
            <person name="Eisen J.A."/>
        </authorList>
    </citation>
    <scope>NUCLEOTIDE SEQUENCE [LARGE SCALE GENOMIC DNA]</scope>
    <source>
        <strain evidence="3">DSM 17093 / CIP 108686 / LMG 22925 / RQ-24</strain>
    </source>
</reference>
<dbReference type="PANTHER" id="PTHR30572">
    <property type="entry name" value="MEMBRANE COMPONENT OF TRANSPORTER-RELATED"/>
    <property type="match status" value="1"/>
</dbReference>
<dbReference type="GO" id="GO:0005886">
    <property type="term" value="C:plasma membrane"/>
    <property type="evidence" value="ECO:0007669"/>
    <property type="project" value="TreeGrafter"/>
</dbReference>
<organism evidence="2 3">
    <name type="scientific">Truepera radiovictrix (strain DSM 17093 / CIP 108686 / LMG 22925 / RQ-24)</name>
    <dbReference type="NCBI Taxonomy" id="649638"/>
    <lineage>
        <taxon>Bacteria</taxon>
        <taxon>Thermotogati</taxon>
        <taxon>Deinococcota</taxon>
        <taxon>Deinococci</taxon>
        <taxon>Trueperales</taxon>
        <taxon>Trueperaceae</taxon>
        <taxon>Truepera</taxon>
    </lineage>
</organism>
<dbReference type="Proteomes" id="UP000000379">
    <property type="component" value="Chromosome"/>
</dbReference>
<dbReference type="AlphaFoldDB" id="D7CU43"/>
<dbReference type="EMBL" id="CP002049">
    <property type="protein sequence ID" value="ADI13941.1"/>
    <property type="molecule type" value="Genomic_DNA"/>
</dbReference>
<dbReference type="HOGENOM" id="CLU_386315_0_0_0"/>
<evidence type="ECO:0008006" key="4">
    <source>
        <dbReference type="Google" id="ProtNLM"/>
    </source>
</evidence>
<accession>D7CU43</accession>
<dbReference type="PANTHER" id="PTHR30572:SF4">
    <property type="entry name" value="ABC TRANSPORTER PERMEASE YTRF"/>
    <property type="match status" value="1"/>
</dbReference>
<feature type="transmembrane region" description="Helical" evidence="1">
    <location>
        <begin position="349"/>
        <end position="367"/>
    </location>
</feature>
<evidence type="ECO:0000256" key="1">
    <source>
        <dbReference type="SAM" id="Phobius"/>
    </source>
</evidence>
<dbReference type="KEGG" id="tra:Trad_0807"/>
<dbReference type="OrthoDB" id="10021288at2"/>
<protein>
    <recommendedName>
        <fullName evidence="4">Permease</fullName>
    </recommendedName>
</protein>
<evidence type="ECO:0000313" key="2">
    <source>
        <dbReference type="EMBL" id="ADI13941.1"/>
    </source>
</evidence>
<dbReference type="InterPro" id="IPR050250">
    <property type="entry name" value="Macrolide_Exporter_MacB"/>
</dbReference>
<dbReference type="eggNOG" id="COG0577">
    <property type="taxonomic scope" value="Bacteria"/>
</dbReference>
<feature type="transmembrane region" description="Helical" evidence="1">
    <location>
        <begin position="307"/>
        <end position="328"/>
    </location>
</feature>